<dbReference type="RefSeq" id="WP_185180645.1">
    <property type="nucleotide sequence ID" value="NZ_CBCSEP010000013.1"/>
</dbReference>
<evidence type="ECO:0000313" key="2">
    <source>
        <dbReference type="Proteomes" id="UP000574133"/>
    </source>
</evidence>
<accession>A0A841TGX8</accession>
<keyword evidence="2" id="KW-1185">Reference proteome</keyword>
<evidence type="ECO:0000313" key="1">
    <source>
        <dbReference type="EMBL" id="MBB6679385.1"/>
    </source>
</evidence>
<proteinExistence type="predicted"/>
<gene>
    <name evidence="1" type="ORF">H4Q31_19045</name>
</gene>
<sequence>MRKRRSWLIGFGLGLAIGAILLQLMTAAESAGKSALPNEPLSKEDLQKEAAAQGLTLVDPEADGRTYTQEELDAAVAKAKEAAASGQTAAGSEAERANARTLYVWQDATLAEVSDALMSLGLINDKQAFIQQAKPYSTKIRVGPCTFEGKPSYDEIIEELTRNKY</sequence>
<evidence type="ECO:0008006" key="3">
    <source>
        <dbReference type="Google" id="ProtNLM"/>
    </source>
</evidence>
<dbReference type="Proteomes" id="UP000574133">
    <property type="component" value="Unassembled WGS sequence"/>
</dbReference>
<protein>
    <recommendedName>
        <fullName evidence="3">Endolytic transglycosylase MltG</fullName>
    </recommendedName>
</protein>
<comment type="caution">
    <text evidence="1">The sequence shown here is derived from an EMBL/GenBank/DDBJ whole genome shotgun (WGS) entry which is preliminary data.</text>
</comment>
<name>A0A841TGX8_9BACL</name>
<organism evidence="1 2">
    <name type="scientific">Cohnella lubricantis</name>
    <dbReference type="NCBI Taxonomy" id="2163172"/>
    <lineage>
        <taxon>Bacteria</taxon>
        <taxon>Bacillati</taxon>
        <taxon>Bacillota</taxon>
        <taxon>Bacilli</taxon>
        <taxon>Bacillales</taxon>
        <taxon>Paenibacillaceae</taxon>
        <taxon>Cohnella</taxon>
    </lineage>
</organism>
<dbReference type="AlphaFoldDB" id="A0A841TGX8"/>
<dbReference type="EMBL" id="JACJVN010000081">
    <property type="protein sequence ID" value="MBB6679385.1"/>
    <property type="molecule type" value="Genomic_DNA"/>
</dbReference>
<dbReference type="Gene3D" id="3.30.1490.480">
    <property type="entry name" value="Endolytic murein transglycosylase"/>
    <property type="match status" value="1"/>
</dbReference>
<reference evidence="1 2" key="1">
    <citation type="submission" date="2020-08" db="EMBL/GenBank/DDBJ databases">
        <title>Cohnella phylogeny.</title>
        <authorList>
            <person name="Dunlap C."/>
        </authorList>
    </citation>
    <scope>NUCLEOTIDE SEQUENCE [LARGE SCALE GENOMIC DNA]</scope>
    <source>
        <strain evidence="1 2">DSM 103658</strain>
    </source>
</reference>